<dbReference type="EMBL" id="LAZR01000048">
    <property type="protein sequence ID" value="KKN99113.1"/>
    <property type="molecule type" value="Genomic_DNA"/>
</dbReference>
<organism evidence="2">
    <name type="scientific">marine sediment metagenome</name>
    <dbReference type="NCBI Taxonomy" id="412755"/>
    <lineage>
        <taxon>unclassified sequences</taxon>
        <taxon>metagenomes</taxon>
        <taxon>ecological metagenomes</taxon>
    </lineage>
</organism>
<reference evidence="2" key="1">
    <citation type="journal article" date="2015" name="Nature">
        <title>Complex archaea that bridge the gap between prokaryotes and eukaryotes.</title>
        <authorList>
            <person name="Spang A."/>
            <person name="Saw J.H."/>
            <person name="Jorgensen S.L."/>
            <person name="Zaremba-Niedzwiedzka K."/>
            <person name="Martijn J."/>
            <person name="Lind A.E."/>
            <person name="van Eijk R."/>
            <person name="Schleper C."/>
            <person name="Guy L."/>
            <person name="Ettema T.J."/>
        </authorList>
    </citation>
    <scope>NUCLEOTIDE SEQUENCE</scope>
</reference>
<dbReference type="Pfam" id="PF13673">
    <property type="entry name" value="Acetyltransf_10"/>
    <property type="match status" value="1"/>
</dbReference>
<dbReference type="InterPro" id="IPR000182">
    <property type="entry name" value="GNAT_dom"/>
</dbReference>
<dbReference type="Gene3D" id="3.40.630.30">
    <property type="match status" value="1"/>
</dbReference>
<sequence>MKITVLDNNNDEISGAIHRIMQASYRQEAELIGAEPFPPLDRTAADIRHDSGTYFGALADSTLAGVLHLQASSISSLVVEPHFQRRGIASALIAHVLETCLGQLVSVSTAKKNTPATSLYLKHGFRLVGCKTRSGIELVEYQKRL</sequence>
<comment type="caution">
    <text evidence="2">The sequence shown here is derived from an EMBL/GenBank/DDBJ whole genome shotgun (WGS) entry which is preliminary data.</text>
</comment>
<protein>
    <recommendedName>
        <fullName evidence="1">N-acetyltransferase domain-containing protein</fullName>
    </recommendedName>
</protein>
<evidence type="ECO:0000313" key="2">
    <source>
        <dbReference type="EMBL" id="KKN99113.1"/>
    </source>
</evidence>
<proteinExistence type="predicted"/>
<dbReference type="SUPFAM" id="SSF55729">
    <property type="entry name" value="Acyl-CoA N-acyltransferases (Nat)"/>
    <property type="match status" value="1"/>
</dbReference>
<name>A0A0F9Y338_9ZZZZ</name>
<dbReference type="InterPro" id="IPR016181">
    <property type="entry name" value="Acyl_CoA_acyltransferase"/>
</dbReference>
<dbReference type="CDD" id="cd04301">
    <property type="entry name" value="NAT_SF"/>
    <property type="match status" value="1"/>
</dbReference>
<gene>
    <name evidence="2" type="ORF">LCGC14_0139060</name>
</gene>
<evidence type="ECO:0000259" key="1">
    <source>
        <dbReference type="PROSITE" id="PS51186"/>
    </source>
</evidence>
<dbReference type="AlphaFoldDB" id="A0A0F9Y338"/>
<dbReference type="GO" id="GO:0016747">
    <property type="term" value="F:acyltransferase activity, transferring groups other than amino-acyl groups"/>
    <property type="evidence" value="ECO:0007669"/>
    <property type="project" value="InterPro"/>
</dbReference>
<dbReference type="PROSITE" id="PS51186">
    <property type="entry name" value="GNAT"/>
    <property type="match status" value="1"/>
</dbReference>
<accession>A0A0F9Y338</accession>
<feature type="domain" description="N-acetyltransferase" evidence="1">
    <location>
        <begin position="16"/>
        <end position="145"/>
    </location>
</feature>